<protein>
    <submittedName>
        <fullName evidence="1">Uncharacterized protein</fullName>
    </submittedName>
</protein>
<dbReference type="Proteomes" id="UP000805193">
    <property type="component" value="Unassembled WGS sequence"/>
</dbReference>
<accession>A0AC60Q0S0</accession>
<keyword evidence="2" id="KW-1185">Reference proteome</keyword>
<sequence>MILCMSVYALTLSGLSVFTETELLLKLILKRRVMHPASPPQPTKALTFDVSCPPGASVDSIFDGPRALSALPNCFLYKQLSIVRHLVVGHEQHRQRRRIGGTIVPIVPSDRK</sequence>
<dbReference type="EMBL" id="JABSTQ010009656">
    <property type="protein sequence ID" value="KAG0427075.1"/>
    <property type="molecule type" value="Genomic_DNA"/>
</dbReference>
<organism evidence="1 2">
    <name type="scientific">Ixodes persulcatus</name>
    <name type="common">Taiga tick</name>
    <dbReference type="NCBI Taxonomy" id="34615"/>
    <lineage>
        <taxon>Eukaryota</taxon>
        <taxon>Metazoa</taxon>
        <taxon>Ecdysozoa</taxon>
        <taxon>Arthropoda</taxon>
        <taxon>Chelicerata</taxon>
        <taxon>Arachnida</taxon>
        <taxon>Acari</taxon>
        <taxon>Parasitiformes</taxon>
        <taxon>Ixodida</taxon>
        <taxon>Ixodoidea</taxon>
        <taxon>Ixodidae</taxon>
        <taxon>Ixodinae</taxon>
        <taxon>Ixodes</taxon>
    </lineage>
</organism>
<evidence type="ECO:0000313" key="1">
    <source>
        <dbReference type="EMBL" id="KAG0427075.1"/>
    </source>
</evidence>
<comment type="caution">
    <text evidence="1">The sequence shown here is derived from an EMBL/GenBank/DDBJ whole genome shotgun (WGS) entry which is preliminary data.</text>
</comment>
<name>A0AC60Q0S0_IXOPE</name>
<proteinExistence type="predicted"/>
<reference evidence="1 2" key="1">
    <citation type="journal article" date="2020" name="Cell">
        <title>Large-Scale Comparative Analyses of Tick Genomes Elucidate Their Genetic Diversity and Vector Capacities.</title>
        <authorList>
            <consortium name="Tick Genome and Microbiome Consortium (TIGMIC)"/>
            <person name="Jia N."/>
            <person name="Wang J."/>
            <person name="Shi W."/>
            <person name="Du L."/>
            <person name="Sun Y."/>
            <person name="Zhan W."/>
            <person name="Jiang J.F."/>
            <person name="Wang Q."/>
            <person name="Zhang B."/>
            <person name="Ji P."/>
            <person name="Bell-Sakyi L."/>
            <person name="Cui X.M."/>
            <person name="Yuan T.T."/>
            <person name="Jiang B.G."/>
            <person name="Yang W.F."/>
            <person name="Lam T.T."/>
            <person name="Chang Q.C."/>
            <person name="Ding S.J."/>
            <person name="Wang X.J."/>
            <person name="Zhu J.G."/>
            <person name="Ruan X.D."/>
            <person name="Zhao L."/>
            <person name="Wei J.T."/>
            <person name="Ye R.Z."/>
            <person name="Que T.C."/>
            <person name="Du C.H."/>
            <person name="Zhou Y.H."/>
            <person name="Cheng J.X."/>
            <person name="Dai P.F."/>
            <person name="Guo W.B."/>
            <person name="Han X.H."/>
            <person name="Huang E.J."/>
            <person name="Li L.F."/>
            <person name="Wei W."/>
            <person name="Gao Y.C."/>
            <person name="Liu J.Z."/>
            <person name="Shao H.Z."/>
            <person name="Wang X."/>
            <person name="Wang C.C."/>
            <person name="Yang T.C."/>
            <person name="Huo Q.B."/>
            <person name="Li W."/>
            <person name="Chen H.Y."/>
            <person name="Chen S.E."/>
            <person name="Zhou L.G."/>
            <person name="Ni X.B."/>
            <person name="Tian J.H."/>
            <person name="Sheng Y."/>
            <person name="Liu T."/>
            <person name="Pan Y.S."/>
            <person name="Xia L.Y."/>
            <person name="Li J."/>
            <person name="Zhao F."/>
            <person name="Cao W.C."/>
        </authorList>
    </citation>
    <scope>NUCLEOTIDE SEQUENCE [LARGE SCALE GENOMIC DNA]</scope>
    <source>
        <strain evidence="1">Iper-2018</strain>
    </source>
</reference>
<gene>
    <name evidence="1" type="ORF">HPB47_025856</name>
</gene>
<evidence type="ECO:0000313" key="2">
    <source>
        <dbReference type="Proteomes" id="UP000805193"/>
    </source>
</evidence>